<evidence type="ECO:0000259" key="1">
    <source>
        <dbReference type="PROSITE" id="PS51352"/>
    </source>
</evidence>
<accession>A0ABW0M9K8</accession>
<dbReference type="InterPro" id="IPR013766">
    <property type="entry name" value="Thioredoxin_domain"/>
</dbReference>
<dbReference type="Gene3D" id="3.40.30.10">
    <property type="entry name" value="Glutaredoxin"/>
    <property type="match status" value="1"/>
</dbReference>
<dbReference type="EMBL" id="JBHSMT010000012">
    <property type="protein sequence ID" value="MFC5473616.1"/>
    <property type="molecule type" value="Genomic_DNA"/>
</dbReference>
<gene>
    <name evidence="2" type="ORF">ACFPM8_06540</name>
</gene>
<name>A0ABW0M9K8_9BURK</name>
<dbReference type="InterPro" id="IPR000866">
    <property type="entry name" value="AhpC/TSA"/>
</dbReference>
<dbReference type="RefSeq" id="WP_378996254.1">
    <property type="nucleotide sequence ID" value="NZ_JBHSMT010000012.1"/>
</dbReference>
<evidence type="ECO:0000313" key="3">
    <source>
        <dbReference type="Proteomes" id="UP001596045"/>
    </source>
</evidence>
<dbReference type="PROSITE" id="PS51352">
    <property type="entry name" value="THIOREDOXIN_2"/>
    <property type="match status" value="1"/>
</dbReference>
<dbReference type="InterPro" id="IPR050553">
    <property type="entry name" value="Thioredoxin_ResA/DsbE_sf"/>
</dbReference>
<keyword evidence="3" id="KW-1185">Reference proteome</keyword>
<proteinExistence type="predicted"/>
<reference evidence="3" key="1">
    <citation type="journal article" date="2019" name="Int. J. Syst. Evol. Microbiol.">
        <title>The Global Catalogue of Microorganisms (GCM) 10K type strain sequencing project: providing services to taxonomists for standard genome sequencing and annotation.</title>
        <authorList>
            <consortium name="The Broad Institute Genomics Platform"/>
            <consortium name="The Broad Institute Genome Sequencing Center for Infectious Disease"/>
            <person name="Wu L."/>
            <person name="Ma J."/>
        </authorList>
    </citation>
    <scope>NUCLEOTIDE SEQUENCE [LARGE SCALE GENOMIC DNA]</scope>
    <source>
        <strain evidence="3">JCM 17066</strain>
    </source>
</reference>
<dbReference type="Proteomes" id="UP001596045">
    <property type="component" value="Unassembled WGS sequence"/>
</dbReference>
<dbReference type="InterPro" id="IPR036249">
    <property type="entry name" value="Thioredoxin-like_sf"/>
</dbReference>
<organism evidence="2 3">
    <name type="scientific">Paraherbaspirillum soli</name>
    <dbReference type="NCBI Taxonomy" id="631222"/>
    <lineage>
        <taxon>Bacteria</taxon>
        <taxon>Pseudomonadati</taxon>
        <taxon>Pseudomonadota</taxon>
        <taxon>Betaproteobacteria</taxon>
        <taxon>Burkholderiales</taxon>
        <taxon>Oxalobacteraceae</taxon>
        <taxon>Paraherbaspirillum</taxon>
    </lineage>
</organism>
<feature type="domain" description="Thioredoxin" evidence="1">
    <location>
        <begin position="2"/>
        <end position="155"/>
    </location>
</feature>
<comment type="caution">
    <text evidence="2">The sequence shown here is derived from an EMBL/GenBank/DDBJ whole genome shotgun (WGS) entry which is preliminary data.</text>
</comment>
<dbReference type="PANTHER" id="PTHR42852:SF13">
    <property type="entry name" value="PROTEIN DIPZ"/>
    <property type="match status" value="1"/>
</dbReference>
<evidence type="ECO:0000313" key="2">
    <source>
        <dbReference type="EMBL" id="MFC5473616.1"/>
    </source>
</evidence>
<dbReference type="Pfam" id="PF00578">
    <property type="entry name" value="AhpC-TSA"/>
    <property type="match status" value="1"/>
</dbReference>
<dbReference type="PANTHER" id="PTHR42852">
    <property type="entry name" value="THIOL:DISULFIDE INTERCHANGE PROTEIN DSBE"/>
    <property type="match status" value="1"/>
</dbReference>
<protein>
    <submittedName>
        <fullName evidence="2">Redoxin domain-containing protein</fullName>
    </submittedName>
</protein>
<sequence length="184" mass="19739">MKEELRLAPALQVSQWLNSRQAITLEQLRGKVVVLHAFQMLCPGCVSHGIPQALAVHRTFPQESVAVIGLHSVFEHHEAMTAVSLKAFIHEYKLSFPIAIDQAAAVGPVPLTMQAYGLRGTPSLVLIDKAGYVRLHHFGRVDDLQLGALIGQLLAEPASPAAVADIAQGQSQNGLICDAQGCPI</sequence>
<dbReference type="SUPFAM" id="SSF52833">
    <property type="entry name" value="Thioredoxin-like"/>
    <property type="match status" value="1"/>
</dbReference>